<reference evidence="3" key="2">
    <citation type="journal article" date="2015" name="Data Brief">
        <title>Shoot transcriptome of the giant reed, Arundo donax.</title>
        <authorList>
            <person name="Barrero R.A."/>
            <person name="Guerrero F.D."/>
            <person name="Moolhuijzen P."/>
            <person name="Goolsby J.A."/>
            <person name="Tidwell J."/>
            <person name="Bellgard S.E."/>
            <person name="Bellgard M.I."/>
        </authorList>
    </citation>
    <scope>NUCLEOTIDE SEQUENCE</scope>
    <source>
        <tissue evidence="3">Shoot tissue taken approximately 20 cm above the soil surface</tissue>
    </source>
</reference>
<dbReference type="AlphaFoldDB" id="A0A0A9CNQ2"/>
<dbReference type="InterPro" id="IPR032675">
    <property type="entry name" value="LRR_dom_sf"/>
</dbReference>
<evidence type="ECO:0000259" key="2">
    <source>
        <dbReference type="Pfam" id="PF23247"/>
    </source>
</evidence>
<dbReference type="Pfam" id="PF23247">
    <property type="entry name" value="LRR_RPS2"/>
    <property type="match status" value="1"/>
</dbReference>
<feature type="compositionally biased region" description="Low complexity" evidence="1">
    <location>
        <begin position="621"/>
        <end position="633"/>
    </location>
</feature>
<proteinExistence type="predicted"/>
<evidence type="ECO:0000256" key="1">
    <source>
        <dbReference type="SAM" id="MobiDB-lite"/>
    </source>
</evidence>
<dbReference type="EMBL" id="GBRH01220679">
    <property type="protein sequence ID" value="JAD77216.1"/>
    <property type="molecule type" value="Transcribed_RNA"/>
</dbReference>
<accession>A0A0A9CNQ2</accession>
<reference evidence="3" key="1">
    <citation type="submission" date="2014-09" db="EMBL/GenBank/DDBJ databases">
        <authorList>
            <person name="Magalhaes I.L.F."/>
            <person name="Oliveira U."/>
            <person name="Santos F.R."/>
            <person name="Vidigal T.H.D.A."/>
            <person name="Brescovit A.D."/>
            <person name="Santos A.J."/>
        </authorList>
    </citation>
    <scope>NUCLEOTIDE SEQUENCE</scope>
    <source>
        <tissue evidence="3">Shoot tissue taken approximately 20 cm above the soil surface</tissue>
    </source>
</reference>
<feature type="domain" description="Disease resistance protein At4g27190-like leucine-rich repeats" evidence="2">
    <location>
        <begin position="882"/>
        <end position="973"/>
    </location>
</feature>
<dbReference type="PANTHER" id="PTHR33463">
    <property type="entry name" value="NB-ARC DOMAIN-CONTAINING PROTEIN-RELATED"/>
    <property type="match status" value="1"/>
</dbReference>
<dbReference type="Gene3D" id="3.80.10.10">
    <property type="entry name" value="Ribonuclease Inhibitor"/>
    <property type="match status" value="2"/>
</dbReference>
<sequence>MRTEVIRADTIEAAAAKILNELKEDTNAARSISSRNNVVYFDGWDGLGASAVLRAIAQDEAAKMEFEQIIHIDSSMWENRRALQRAVAEQLDLPAQVIEMFDRQDEEDDFHGVAQGSRKELQQVVREMYGHIQKLNRRFLVIFHNGSSEEIDMASCCGFPLSGYSTNKVLWTFQGRFRLKPWMKVDMAMKSAGTTDVFLSAGEQDPQGVWSYRVRQEAAEVVAAWKNNTGPRGIIDQPAQVTECFLYMLELCCRGCHSIYYDWATHGANYWICDGIIQQGERCIGADDDHDGLWRTADALQHEMQLDVDYHQYLPSSHLARFVESKPYWASPTYGFTRIPARATHNGDMFQHYFDKLSVLKLSHCGFTFQSPPFLCCHNLRFLWIDHCEVVGVSPDGAEEEEDIRQCFERLWVLDVRYTCCDQILSARMMDLMTQLRELNVMGAQEWDIGQLQGRLHNIRKLRVKYSTIRCSCSEADLFSEMSKMELLDFSGNRTISTMTRLYGPGVTSSSSCLETVIVDGYNGLRQISFEGCTKLKNLFLRQWAQVLSTLDISGTAVKTLDLTTMLYLNELCLLDCEKLCAILWPPDDNMIKENLLNLRIDTTKSASSTARFREEEAKEGSTAATGTSAAAALHGSRPTSDYRWYISIRDARLLVSLEPVYNDSRKAHVEISSPTRPTVPADGGKYEGIKSGSSSDQQQVLVNVQQQAAPTIYADTTVDHMQQMWMWPCPDAPYLPLDSCYMHIQDQMRAKLPRGGEETTTITVPKFVIDSAKILHVHDSLSITVLPSDTAWGSEWHELEWCRIERCPKLDSVFTPGNEQSVFEYELRTFWASQLPKARYIWKWSEHARRKFFHLTLLHLDCCPRLIHVLPLSRDMFIDGLPLLETLEIIWCGDIREVFPLDTYDNRHLEQLPQPTAFTIVLPKLKRIHLHELPKLQRICGLGLRMLASELETVKVRGCWSLKSLLVIGVSNKVVECDCEKEWWDRLEWEDDSQVHHYKPIHSPYYKKTLLRGSVLR</sequence>
<dbReference type="SUPFAM" id="SSF52058">
    <property type="entry name" value="L domain-like"/>
    <property type="match status" value="1"/>
</dbReference>
<dbReference type="InterPro" id="IPR057135">
    <property type="entry name" value="At4g27190-like_LRR"/>
</dbReference>
<dbReference type="InterPro" id="IPR050905">
    <property type="entry name" value="Plant_NBS-LRR"/>
</dbReference>
<feature type="region of interest" description="Disordered" evidence="1">
    <location>
        <begin position="610"/>
        <end position="633"/>
    </location>
</feature>
<protein>
    <recommendedName>
        <fullName evidence="2">Disease resistance protein At4g27190-like leucine-rich repeats domain-containing protein</fullName>
    </recommendedName>
</protein>
<name>A0A0A9CNQ2_ARUDO</name>
<evidence type="ECO:0000313" key="3">
    <source>
        <dbReference type="EMBL" id="JAD77216.1"/>
    </source>
</evidence>
<dbReference type="PANTHER" id="PTHR33463:SF148">
    <property type="entry name" value="NB-ARC DOMAIN-CONTAINING PROTEIN"/>
    <property type="match status" value="1"/>
</dbReference>
<organism evidence="3">
    <name type="scientific">Arundo donax</name>
    <name type="common">Giant reed</name>
    <name type="synonym">Donax arundinaceus</name>
    <dbReference type="NCBI Taxonomy" id="35708"/>
    <lineage>
        <taxon>Eukaryota</taxon>
        <taxon>Viridiplantae</taxon>
        <taxon>Streptophyta</taxon>
        <taxon>Embryophyta</taxon>
        <taxon>Tracheophyta</taxon>
        <taxon>Spermatophyta</taxon>
        <taxon>Magnoliopsida</taxon>
        <taxon>Liliopsida</taxon>
        <taxon>Poales</taxon>
        <taxon>Poaceae</taxon>
        <taxon>PACMAD clade</taxon>
        <taxon>Arundinoideae</taxon>
        <taxon>Arundineae</taxon>
        <taxon>Arundo</taxon>
    </lineage>
</organism>